<protein>
    <submittedName>
        <fullName evidence="1">Uncharacterized protein</fullName>
    </submittedName>
</protein>
<comment type="caution">
    <text evidence="1">The sequence shown here is derived from an EMBL/GenBank/DDBJ whole genome shotgun (WGS) entry which is preliminary data.</text>
</comment>
<evidence type="ECO:0000313" key="1">
    <source>
        <dbReference type="EMBL" id="KAJ8346586.1"/>
    </source>
</evidence>
<dbReference type="EMBL" id="JAINUF010000011">
    <property type="protein sequence ID" value="KAJ8346586.1"/>
    <property type="molecule type" value="Genomic_DNA"/>
</dbReference>
<dbReference type="AlphaFoldDB" id="A0A9Q1INK7"/>
<gene>
    <name evidence="1" type="ORF">SKAU_G00279870</name>
</gene>
<reference evidence="1" key="1">
    <citation type="journal article" date="2023" name="Science">
        <title>Genome structures resolve the early diversification of teleost fishes.</title>
        <authorList>
            <person name="Parey E."/>
            <person name="Louis A."/>
            <person name="Montfort J."/>
            <person name="Bouchez O."/>
            <person name="Roques C."/>
            <person name="Iampietro C."/>
            <person name="Lluch J."/>
            <person name="Castinel A."/>
            <person name="Donnadieu C."/>
            <person name="Desvignes T."/>
            <person name="Floi Bucao C."/>
            <person name="Jouanno E."/>
            <person name="Wen M."/>
            <person name="Mejri S."/>
            <person name="Dirks R."/>
            <person name="Jansen H."/>
            <person name="Henkel C."/>
            <person name="Chen W.J."/>
            <person name="Zahm M."/>
            <person name="Cabau C."/>
            <person name="Klopp C."/>
            <person name="Thompson A.W."/>
            <person name="Robinson-Rechavi M."/>
            <person name="Braasch I."/>
            <person name="Lecointre G."/>
            <person name="Bobe J."/>
            <person name="Postlethwait J.H."/>
            <person name="Berthelot C."/>
            <person name="Roest Crollius H."/>
            <person name="Guiguen Y."/>
        </authorList>
    </citation>
    <scope>NUCLEOTIDE SEQUENCE</scope>
    <source>
        <strain evidence="1">WJC10195</strain>
    </source>
</reference>
<dbReference type="Proteomes" id="UP001152622">
    <property type="component" value="Chromosome 11"/>
</dbReference>
<name>A0A9Q1INK7_SYNKA</name>
<sequence>MLAPRVEVCYLAGIQLSMEVAALIGDLRMSQVPSWACAVCCVVSEWKLYPCLVPAPGVGLRKVVPKLTMERLQVRKNRVCNGRREHSRISQLIH</sequence>
<organism evidence="1 2">
    <name type="scientific">Synaphobranchus kaupii</name>
    <name type="common">Kaup's arrowtooth eel</name>
    <dbReference type="NCBI Taxonomy" id="118154"/>
    <lineage>
        <taxon>Eukaryota</taxon>
        <taxon>Metazoa</taxon>
        <taxon>Chordata</taxon>
        <taxon>Craniata</taxon>
        <taxon>Vertebrata</taxon>
        <taxon>Euteleostomi</taxon>
        <taxon>Actinopterygii</taxon>
        <taxon>Neopterygii</taxon>
        <taxon>Teleostei</taxon>
        <taxon>Anguilliformes</taxon>
        <taxon>Synaphobranchidae</taxon>
        <taxon>Synaphobranchus</taxon>
    </lineage>
</organism>
<evidence type="ECO:0000313" key="2">
    <source>
        <dbReference type="Proteomes" id="UP001152622"/>
    </source>
</evidence>
<keyword evidence="2" id="KW-1185">Reference proteome</keyword>
<accession>A0A9Q1INK7</accession>
<proteinExistence type="predicted"/>